<proteinExistence type="predicted"/>
<gene>
    <name evidence="2" type="ORF">QRD02_10165</name>
</gene>
<organism evidence="2 3">
    <name type="scientific">Aequorivita aurantiaca</name>
    <dbReference type="NCBI Taxonomy" id="3053356"/>
    <lineage>
        <taxon>Bacteria</taxon>
        <taxon>Pseudomonadati</taxon>
        <taxon>Bacteroidota</taxon>
        <taxon>Flavobacteriia</taxon>
        <taxon>Flavobacteriales</taxon>
        <taxon>Flavobacteriaceae</taxon>
        <taxon>Aequorivita</taxon>
    </lineage>
</organism>
<accession>A0ABT8DIV7</accession>
<keyword evidence="3" id="KW-1185">Reference proteome</keyword>
<name>A0ABT8DIV7_9FLAO</name>
<reference evidence="2 3" key="1">
    <citation type="submission" date="2023-06" db="EMBL/GenBank/DDBJ databases">
        <authorList>
            <person name="Ye Y.-Q."/>
            <person name="Du Z.-J."/>
        </authorList>
    </citation>
    <scope>NUCLEOTIDE SEQUENCE [LARGE SCALE GENOMIC DNA]</scope>
    <source>
        <strain evidence="2 3">SDUM287046</strain>
    </source>
</reference>
<protein>
    <recommendedName>
        <fullName evidence="4">DUF4595 domain-containing protein</fullName>
    </recommendedName>
</protein>
<comment type="caution">
    <text evidence="2">The sequence shown here is derived from an EMBL/GenBank/DDBJ whole genome shotgun (WGS) entry which is preliminary data.</text>
</comment>
<feature type="signal peptide" evidence="1">
    <location>
        <begin position="1"/>
        <end position="21"/>
    </location>
</feature>
<keyword evidence="1" id="KW-0732">Signal</keyword>
<sequence>MKTTKLILSILIILGTMGCNKDDDSNPPEELEISPIPIAINFTTGAGESGSYEFEYNDINQITKIVKTFTAGITTEMYEYNVGNKLKKLTRITPTYTEEAVINYNAEGKIVNLDVGAYIITVTETPTGFETNIDGELNLYFSEENQIKEISNSSYACIFTSNTTIGGPFRNVNVDRVFYLLNLYELYIYSEDALVHISNYFLVPSIICIPVENENGLVGSNQIIFEPAEPSVTVNYSYQ</sequence>
<evidence type="ECO:0000313" key="2">
    <source>
        <dbReference type="EMBL" id="MDN3724749.1"/>
    </source>
</evidence>
<dbReference type="EMBL" id="JAUGQQ010000006">
    <property type="protein sequence ID" value="MDN3724749.1"/>
    <property type="molecule type" value="Genomic_DNA"/>
</dbReference>
<evidence type="ECO:0008006" key="4">
    <source>
        <dbReference type="Google" id="ProtNLM"/>
    </source>
</evidence>
<dbReference type="Proteomes" id="UP001244787">
    <property type="component" value="Unassembled WGS sequence"/>
</dbReference>
<dbReference type="RefSeq" id="WP_290254837.1">
    <property type="nucleotide sequence ID" value="NZ_JAUGQQ010000006.1"/>
</dbReference>
<feature type="chain" id="PRO_5045054985" description="DUF4595 domain-containing protein" evidence="1">
    <location>
        <begin position="22"/>
        <end position="239"/>
    </location>
</feature>
<dbReference type="PROSITE" id="PS51257">
    <property type="entry name" value="PROKAR_LIPOPROTEIN"/>
    <property type="match status" value="1"/>
</dbReference>
<evidence type="ECO:0000313" key="3">
    <source>
        <dbReference type="Proteomes" id="UP001244787"/>
    </source>
</evidence>
<evidence type="ECO:0000256" key="1">
    <source>
        <dbReference type="SAM" id="SignalP"/>
    </source>
</evidence>